<evidence type="ECO:0000313" key="4">
    <source>
        <dbReference type="Proteomes" id="UP001610335"/>
    </source>
</evidence>
<dbReference type="PANTHER" id="PTHR48081">
    <property type="entry name" value="AB HYDROLASE SUPERFAMILY PROTEIN C4A8.06C"/>
    <property type="match status" value="1"/>
</dbReference>
<dbReference type="InterPro" id="IPR029058">
    <property type="entry name" value="AB_hydrolase_fold"/>
</dbReference>
<evidence type="ECO:0000259" key="2">
    <source>
        <dbReference type="Pfam" id="PF07859"/>
    </source>
</evidence>
<evidence type="ECO:0000256" key="1">
    <source>
        <dbReference type="ARBA" id="ARBA00022801"/>
    </source>
</evidence>
<sequence>MRDIAPQYGNISNIPPSYLVKPVISSLSAPPFNPSLAEVHRSIPPLSPNSLIALETARHLLASSAVLTDREDQIDYTELGGLCTGNRFIGISNTLNWANHSPGGLGAVLVTSEYRLAPENPQAAALEDTHATLAWMSFHADELGFNPDKLIVVGGSEGGNLAAGVTLLARDRPSSTGTKINIAGQLLIAIPLHGACAEVGPWTRSNHIDSSNHAFGVSRDAEHVTMYTLPERVTEKDLVKLPPTCLDVGTADIYGDQVLDCTQKSLRAGIDTEIHLWSGCWHAFDDFVPTATVTKEAWGVREQWLRGVLGED</sequence>
<dbReference type="PANTHER" id="PTHR48081:SF8">
    <property type="entry name" value="ALPHA_BETA HYDROLASE FOLD-3 DOMAIN-CONTAINING PROTEIN-RELATED"/>
    <property type="match status" value="1"/>
</dbReference>
<name>A0ABR4IVZ1_9EURO</name>
<reference evidence="3 4" key="1">
    <citation type="submission" date="2024-07" db="EMBL/GenBank/DDBJ databases">
        <title>Section-level genome sequencing and comparative genomics of Aspergillus sections Usti and Cavernicolus.</title>
        <authorList>
            <consortium name="Lawrence Berkeley National Laboratory"/>
            <person name="Nybo J.L."/>
            <person name="Vesth T.C."/>
            <person name="Theobald S."/>
            <person name="Frisvad J.C."/>
            <person name="Larsen T.O."/>
            <person name="Kjaerboelling I."/>
            <person name="Rothschild-Mancinelli K."/>
            <person name="Lyhne E.K."/>
            <person name="Kogle M.E."/>
            <person name="Barry K."/>
            <person name="Clum A."/>
            <person name="Na H."/>
            <person name="Ledsgaard L."/>
            <person name="Lin J."/>
            <person name="Lipzen A."/>
            <person name="Kuo A."/>
            <person name="Riley R."/>
            <person name="Mondo S."/>
            <person name="LaButti K."/>
            <person name="Haridas S."/>
            <person name="Pangalinan J."/>
            <person name="Salamov A.A."/>
            <person name="Simmons B.A."/>
            <person name="Magnuson J.K."/>
            <person name="Chen J."/>
            <person name="Drula E."/>
            <person name="Henrissat B."/>
            <person name="Wiebenga A."/>
            <person name="Lubbers R.J."/>
            <person name="Gomes A.C."/>
            <person name="Makela M.R."/>
            <person name="Stajich J."/>
            <person name="Grigoriev I.V."/>
            <person name="Mortensen U.H."/>
            <person name="De vries R.P."/>
            <person name="Baker S.E."/>
            <person name="Andersen M.R."/>
        </authorList>
    </citation>
    <scope>NUCLEOTIDE SEQUENCE [LARGE SCALE GENOMIC DNA]</scope>
    <source>
        <strain evidence="3 4">CBS 600.67</strain>
    </source>
</reference>
<dbReference type="SUPFAM" id="SSF53474">
    <property type="entry name" value="alpha/beta-Hydrolases"/>
    <property type="match status" value="1"/>
</dbReference>
<keyword evidence="1 3" id="KW-0378">Hydrolase</keyword>
<comment type="caution">
    <text evidence="3">The sequence shown here is derived from an EMBL/GenBank/DDBJ whole genome shotgun (WGS) entry which is preliminary data.</text>
</comment>
<accession>A0ABR4IVZ1</accession>
<dbReference type="Gene3D" id="3.40.50.1820">
    <property type="entry name" value="alpha/beta hydrolase"/>
    <property type="match status" value="1"/>
</dbReference>
<dbReference type="Proteomes" id="UP001610335">
    <property type="component" value="Unassembled WGS sequence"/>
</dbReference>
<dbReference type="InterPro" id="IPR050300">
    <property type="entry name" value="GDXG_lipolytic_enzyme"/>
</dbReference>
<dbReference type="InterPro" id="IPR013094">
    <property type="entry name" value="AB_hydrolase_3"/>
</dbReference>
<dbReference type="GO" id="GO:0016787">
    <property type="term" value="F:hydrolase activity"/>
    <property type="evidence" value="ECO:0007669"/>
    <property type="project" value="UniProtKB-KW"/>
</dbReference>
<gene>
    <name evidence="3" type="ORF">BDW59DRAFT_169598</name>
</gene>
<protein>
    <submittedName>
        <fullName evidence="3">Alpha/Beta hydrolase protein</fullName>
    </submittedName>
</protein>
<feature type="domain" description="Alpha/beta hydrolase fold-3" evidence="2">
    <location>
        <begin position="103"/>
        <end position="284"/>
    </location>
</feature>
<proteinExistence type="predicted"/>
<keyword evidence="4" id="KW-1185">Reference proteome</keyword>
<dbReference type="Pfam" id="PF07859">
    <property type="entry name" value="Abhydrolase_3"/>
    <property type="match status" value="1"/>
</dbReference>
<evidence type="ECO:0000313" key="3">
    <source>
        <dbReference type="EMBL" id="KAL2831752.1"/>
    </source>
</evidence>
<dbReference type="EMBL" id="JBFXLS010000008">
    <property type="protein sequence ID" value="KAL2831752.1"/>
    <property type="molecule type" value="Genomic_DNA"/>
</dbReference>
<organism evidence="3 4">
    <name type="scientific">Aspergillus cavernicola</name>
    <dbReference type="NCBI Taxonomy" id="176166"/>
    <lineage>
        <taxon>Eukaryota</taxon>
        <taxon>Fungi</taxon>
        <taxon>Dikarya</taxon>
        <taxon>Ascomycota</taxon>
        <taxon>Pezizomycotina</taxon>
        <taxon>Eurotiomycetes</taxon>
        <taxon>Eurotiomycetidae</taxon>
        <taxon>Eurotiales</taxon>
        <taxon>Aspergillaceae</taxon>
        <taxon>Aspergillus</taxon>
        <taxon>Aspergillus subgen. Nidulantes</taxon>
    </lineage>
</organism>